<organism evidence="1 2">
    <name type="scientific">Tagetes erecta</name>
    <name type="common">African marigold</name>
    <dbReference type="NCBI Taxonomy" id="13708"/>
    <lineage>
        <taxon>Eukaryota</taxon>
        <taxon>Viridiplantae</taxon>
        <taxon>Streptophyta</taxon>
        <taxon>Embryophyta</taxon>
        <taxon>Tracheophyta</taxon>
        <taxon>Spermatophyta</taxon>
        <taxon>Magnoliopsida</taxon>
        <taxon>eudicotyledons</taxon>
        <taxon>Gunneridae</taxon>
        <taxon>Pentapetalae</taxon>
        <taxon>asterids</taxon>
        <taxon>campanulids</taxon>
        <taxon>Asterales</taxon>
        <taxon>Asteraceae</taxon>
        <taxon>Asteroideae</taxon>
        <taxon>Heliantheae alliance</taxon>
        <taxon>Tageteae</taxon>
        <taxon>Tagetes</taxon>
    </lineage>
</organism>
<comment type="caution">
    <text evidence="1">The sequence shown here is derived from an EMBL/GenBank/DDBJ whole genome shotgun (WGS) entry which is preliminary data.</text>
</comment>
<protein>
    <submittedName>
        <fullName evidence="1">Uncharacterized protein</fullName>
    </submittedName>
</protein>
<gene>
    <name evidence="1" type="ORF">QVD17_09637</name>
</gene>
<proteinExistence type="predicted"/>
<dbReference type="Proteomes" id="UP001229421">
    <property type="component" value="Unassembled WGS sequence"/>
</dbReference>
<reference evidence="1" key="1">
    <citation type="journal article" date="2023" name="bioRxiv">
        <title>Improved chromosome-level genome assembly for marigold (Tagetes erecta).</title>
        <authorList>
            <person name="Jiang F."/>
            <person name="Yuan L."/>
            <person name="Wang S."/>
            <person name="Wang H."/>
            <person name="Xu D."/>
            <person name="Wang A."/>
            <person name="Fan W."/>
        </authorList>
    </citation>
    <scope>NUCLEOTIDE SEQUENCE</scope>
    <source>
        <strain evidence="1">WSJ</strain>
        <tissue evidence="1">Leaf</tissue>
    </source>
</reference>
<dbReference type="AlphaFoldDB" id="A0AAD8P580"/>
<name>A0AAD8P580_TARER</name>
<accession>A0AAD8P580</accession>
<sequence length="68" mass="7793">MGRFVSQNIRPILHPRVPLNHQSSEPLNNPVRFIHPATNKTHFTPLIYRLLRTISSSPCTSISLLHHC</sequence>
<evidence type="ECO:0000313" key="2">
    <source>
        <dbReference type="Proteomes" id="UP001229421"/>
    </source>
</evidence>
<keyword evidence="2" id="KW-1185">Reference proteome</keyword>
<dbReference type="EMBL" id="JAUHHV010000002">
    <property type="protein sequence ID" value="KAK1432739.1"/>
    <property type="molecule type" value="Genomic_DNA"/>
</dbReference>
<evidence type="ECO:0000313" key="1">
    <source>
        <dbReference type="EMBL" id="KAK1432739.1"/>
    </source>
</evidence>